<dbReference type="FunFam" id="3.40.50.1240:FF:000034">
    <property type="entry name" value="Transcription factor TFIIIC subunit"/>
    <property type="match status" value="1"/>
</dbReference>
<dbReference type="InterPro" id="IPR029033">
    <property type="entry name" value="His_PPase_superfam"/>
</dbReference>
<dbReference type="VEuPathDB" id="FungiDB:HGUI_00375"/>
<dbReference type="InterPro" id="IPR051710">
    <property type="entry name" value="Phosphatase_SH3-domain"/>
</dbReference>
<feature type="domain" description="Transcription factor TFIIIC triple barrel" evidence="2">
    <location>
        <begin position="318"/>
        <end position="408"/>
    </location>
</feature>
<feature type="region of interest" description="Disordered" evidence="1">
    <location>
        <begin position="375"/>
        <end position="396"/>
    </location>
</feature>
<name>A0A1L0CTW8_9ASCO</name>
<dbReference type="InterPro" id="IPR019481">
    <property type="entry name" value="TFIIIC_triple_barrel"/>
</dbReference>
<dbReference type="Gene3D" id="3.40.50.1240">
    <property type="entry name" value="Phosphoglycerate mutase-like"/>
    <property type="match status" value="1"/>
</dbReference>
<dbReference type="Pfam" id="PF00300">
    <property type="entry name" value="His_Phos_1"/>
    <property type="match status" value="1"/>
</dbReference>
<dbReference type="Gene3D" id="2.60.40.4370">
    <property type="match status" value="1"/>
</dbReference>
<evidence type="ECO:0000313" key="3">
    <source>
        <dbReference type="EMBL" id="SGZ38175.1"/>
    </source>
</evidence>
<dbReference type="PANTHER" id="PTHR16469">
    <property type="entry name" value="UBIQUITIN-ASSOCIATED AND SH3 DOMAIN-CONTAINING BA-RELATED"/>
    <property type="match status" value="1"/>
</dbReference>
<feature type="region of interest" description="Disordered" evidence="1">
    <location>
        <begin position="287"/>
        <end position="314"/>
    </location>
</feature>
<dbReference type="InterPro" id="IPR013078">
    <property type="entry name" value="His_Pase_superF_clade-1"/>
</dbReference>
<organism evidence="3 4">
    <name type="scientific">Hanseniaspora guilliermondii</name>
    <dbReference type="NCBI Taxonomy" id="56406"/>
    <lineage>
        <taxon>Eukaryota</taxon>
        <taxon>Fungi</taxon>
        <taxon>Dikarya</taxon>
        <taxon>Ascomycota</taxon>
        <taxon>Saccharomycotina</taxon>
        <taxon>Saccharomycetes</taxon>
        <taxon>Saccharomycodales</taxon>
        <taxon>Saccharomycodaceae</taxon>
        <taxon>Hanseniaspora</taxon>
    </lineage>
</organism>
<dbReference type="GO" id="GO:0016791">
    <property type="term" value="F:phosphatase activity"/>
    <property type="evidence" value="ECO:0007669"/>
    <property type="project" value="UniProtKB-ARBA"/>
</dbReference>
<dbReference type="AlphaFoldDB" id="A0A1L0CTW8"/>
<reference evidence="4" key="1">
    <citation type="submission" date="2016-11" db="EMBL/GenBank/DDBJ databases">
        <authorList>
            <person name="Guldener U."/>
        </authorList>
    </citation>
    <scope>NUCLEOTIDE SEQUENCE [LARGE SCALE GENOMIC DNA]</scope>
</reference>
<protein>
    <submittedName>
        <fullName evidence="3">Related to Transcription factor tau 55 kDa subunit</fullName>
    </submittedName>
</protein>
<dbReference type="EMBL" id="FQNF01000004">
    <property type="protein sequence ID" value="SGZ38175.1"/>
    <property type="molecule type" value="Genomic_DNA"/>
</dbReference>
<dbReference type="PANTHER" id="PTHR16469:SF51">
    <property type="entry name" value="TRANSCRIPTION FACTOR TAU 55 KDA SUBUNIT"/>
    <property type="match status" value="1"/>
</dbReference>
<evidence type="ECO:0000256" key="1">
    <source>
        <dbReference type="SAM" id="MobiDB-lite"/>
    </source>
</evidence>
<dbReference type="CDD" id="cd07067">
    <property type="entry name" value="HP_PGM_like"/>
    <property type="match status" value="1"/>
</dbReference>
<accession>A0A1L0CTW8</accession>
<dbReference type="SUPFAM" id="SSF53254">
    <property type="entry name" value="Phosphoglycerate mutase-like"/>
    <property type="match status" value="1"/>
</dbReference>
<dbReference type="Pfam" id="PF10419">
    <property type="entry name" value="TFIIIC_sub6"/>
    <property type="match status" value="1"/>
</dbReference>
<evidence type="ECO:0000259" key="2">
    <source>
        <dbReference type="Pfam" id="PF10419"/>
    </source>
</evidence>
<sequence>MTLKTIYLLRHGFRSNWLPEPHPESPTGIEADVILAEHGLEQAEELAEYFKTNEDLVKPQLIVTSPFVRCIETIRPLSKALDLEIIIERCLGEWFKKDRALEKTIIDGKEELTVPLPANLDVLQRVFAQDNLKMNKYWNTYTPNIKGETQQEIQERAIKGLPSLIKRIEEEYPDVEHVLLCTHAATKIAFGMALLGYDSLTEPLRDVMDGQPNIIRAGSCSLDKFITPPILHEKPLDLFERDWIMTMNGNTTFLTNGEEMHWDFSNGFEAGSDADIKYRQEMAKLEKQHGVQMDKSSTDGEYKKKTKKDKDNVDDSYEEHLVEINLPQNFARSFAELPKDDGPVDFQIAGVNTENPIVKVGKKFYEGEWQKPIGSTIVSIPNDDENKSKNDMSNMKQVEASIDLQELKVKK</sequence>
<dbReference type="OrthoDB" id="414418at2759"/>
<evidence type="ECO:0000313" key="4">
    <source>
        <dbReference type="Proteomes" id="UP000183365"/>
    </source>
</evidence>
<feature type="compositionally biased region" description="Basic and acidic residues" evidence="1">
    <location>
        <begin position="296"/>
        <end position="314"/>
    </location>
</feature>
<dbReference type="Proteomes" id="UP000183365">
    <property type="component" value="Unassembled WGS sequence"/>
</dbReference>
<proteinExistence type="predicted"/>
<gene>
    <name evidence="3" type="ORF">HGUI_00375</name>
</gene>
<keyword evidence="4" id="KW-1185">Reference proteome</keyword>